<dbReference type="Gene3D" id="3.40.50.880">
    <property type="match status" value="1"/>
</dbReference>
<keyword evidence="2" id="KW-0326">Glycosidase</keyword>
<keyword evidence="3" id="KW-1185">Reference proteome</keyword>
<keyword evidence="2" id="KW-0645">Protease</keyword>
<reference evidence="2 3" key="1">
    <citation type="submission" date="2018-06" db="EMBL/GenBank/DDBJ databases">
        <authorList>
            <consortium name="Pathogen Informatics"/>
            <person name="Doyle S."/>
        </authorList>
    </citation>
    <scope>NUCLEOTIDE SEQUENCE [LARGE SCALE GENOMIC DNA]</scope>
    <source>
        <strain evidence="2 3">NCTC10994</strain>
    </source>
</reference>
<dbReference type="GO" id="GO:0008233">
    <property type="term" value="F:peptidase activity"/>
    <property type="evidence" value="ECO:0007669"/>
    <property type="project" value="UniProtKB-KW"/>
</dbReference>
<dbReference type="PANTHER" id="PTHR48094">
    <property type="entry name" value="PROTEIN/NUCLEIC ACID DEGLYCASE DJ-1-RELATED"/>
    <property type="match status" value="1"/>
</dbReference>
<protein>
    <submittedName>
        <fullName evidence="2">Uncharacterized protease ydeA</fullName>
        <ecNumber evidence="2">3.2.-.-</ecNumber>
    </submittedName>
</protein>
<dbReference type="GO" id="GO:0005737">
    <property type="term" value="C:cytoplasm"/>
    <property type="evidence" value="ECO:0007669"/>
    <property type="project" value="TreeGrafter"/>
</dbReference>
<dbReference type="CDD" id="cd03140">
    <property type="entry name" value="GATase1_PfpI_3"/>
    <property type="match status" value="1"/>
</dbReference>
<dbReference type="Pfam" id="PF01965">
    <property type="entry name" value="DJ-1_PfpI"/>
    <property type="match status" value="1"/>
</dbReference>
<keyword evidence="2" id="KW-0378">Hydrolase</keyword>
<dbReference type="Proteomes" id="UP000249091">
    <property type="component" value="Chromosome 1"/>
</dbReference>
<name>A0A2X4TM17_9NOCA</name>
<evidence type="ECO:0000259" key="1">
    <source>
        <dbReference type="Pfam" id="PF01965"/>
    </source>
</evidence>
<dbReference type="GO" id="GO:0006508">
    <property type="term" value="P:proteolysis"/>
    <property type="evidence" value="ECO:0007669"/>
    <property type="project" value="UniProtKB-KW"/>
</dbReference>
<sequence>MPEVVYFALCDTLADWEIGYAMASIANPDHQIRPGRYTVRTVAVEREPITTMGGLRIAPDVALDEVDPATSAMLVLPGNNIWPTDAFAPFTDTARAFLDSGVPVAAICGATGGLARAGLLDDRAHTSNAPEFLNAIGYGGAHLYRDELAVVDGDLVTASGIAPVEFARAIFERLDLYPPDVLTAWYKLYGQHDPSGYYELTAHEA</sequence>
<evidence type="ECO:0000313" key="3">
    <source>
        <dbReference type="Proteomes" id="UP000249091"/>
    </source>
</evidence>
<dbReference type="InterPro" id="IPR002818">
    <property type="entry name" value="DJ-1/PfpI"/>
</dbReference>
<organism evidence="2 3">
    <name type="scientific">Rhodococcus coprophilus</name>
    <dbReference type="NCBI Taxonomy" id="38310"/>
    <lineage>
        <taxon>Bacteria</taxon>
        <taxon>Bacillati</taxon>
        <taxon>Actinomycetota</taxon>
        <taxon>Actinomycetes</taxon>
        <taxon>Mycobacteriales</taxon>
        <taxon>Nocardiaceae</taxon>
        <taxon>Rhodococcus</taxon>
    </lineage>
</organism>
<dbReference type="RefSeq" id="WP_072698990.1">
    <property type="nucleotide sequence ID" value="NZ_JAFBBL010000001.1"/>
</dbReference>
<dbReference type="GO" id="GO:0016798">
    <property type="term" value="F:hydrolase activity, acting on glycosyl bonds"/>
    <property type="evidence" value="ECO:0007669"/>
    <property type="project" value="UniProtKB-KW"/>
</dbReference>
<evidence type="ECO:0000313" key="2">
    <source>
        <dbReference type="EMBL" id="SQI28446.1"/>
    </source>
</evidence>
<accession>A0A2X4TM17</accession>
<feature type="domain" description="DJ-1/PfpI" evidence="1">
    <location>
        <begin position="5"/>
        <end position="172"/>
    </location>
</feature>
<dbReference type="PANTHER" id="PTHR48094:SF19">
    <property type="entry name" value="DJ-1_PFPI DOMAIN-CONTAINING PROTEIN"/>
    <property type="match status" value="1"/>
</dbReference>
<dbReference type="STRING" id="1219011.GCA_001895045_00963"/>
<dbReference type="SUPFAM" id="SSF52317">
    <property type="entry name" value="Class I glutamine amidotransferase-like"/>
    <property type="match status" value="1"/>
</dbReference>
<proteinExistence type="predicted"/>
<dbReference type="AlphaFoldDB" id="A0A2X4TM17"/>
<gene>
    <name evidence="2" type="primary">ydeA</name>
    <name evidence="2" type="ORF">NCTC10994_00190</name>
</gene>
<dbReference type="EMBL" id="LS483468">
    <property type="protein sequence ID" value="SQI28446.1"/>
    <property type="molecule type" value="Genomic_DNA"/>
</dbReference>
<dbReference type="InterPro" id="IPR029062">
    <property type="entry name" value="Class_I_gatase-like"/>
</dbReference>
<dbReference type="EC" id="3.2.-.-" evidence="2"/>
<dbReference type="InterPro" id="IPR050325">
    <property type="entry name" value="Prot/Nucl_acid_deglycase"/>
</dbReference>
<dbReference type="KEGG" id="rcr:NCTC10994_00190"/>